<evidence type="ECO:0000256" key="3">
    <source>
        <dbReference type="ARBA" id="ARBA00022475"/>
    </source>
</evidence>
<dbReference type="Gene3D" id="1.10.3720.10">
    <property type="entry name" value="MetI-like"/>
    <property type="match status" value="1"/>
</dbReference>
<comment type="similarity">
    <text evidence="7">Belongs to the binding-protein-dependent transport system permease family.</text>
</comment>
<dbReference type="Proteomes" id="UP000297975">
    <property type="component" value="Unassembled WGS sequence"/>
</dbReference>
<dbReference type="PROSITE" id="PS50928">
    <property type="entry name" value="ABC_TM1"/>
    <property type="match status" value="1"/>
</dbReference>
<evidence type="ECO:0000256" key="2">
    <source>
        <dbReference type="ARBA" id="ARBA00022448"/>
    </source>
</evidence>
<dbReference type="AlphaFoldDB" id="A0A4Y8ISY4"/>
<reference evidence="9 10" key="1">
    <citation type="submission" date="2019-03" db="EMBL/GenBank/DDBJ databases">
        <authorList>
            <person name="He R.-H."/>
        </authorList>
    </citation>
    <scope>NUCLEOTIDE SEQUENCE [LARGE SCALE GENOMIC DNA]</scope>
    <source>
        <strain evidence="10">SH 714</strain>
    </source>
</reference>
<keyword evidence="3" id="KW-1003">Cell membrane</keyword>
<name>A0A4Y8ISY4_9BACI</name>
<feature type="transmembrane region" description="Helical" evidence="7">
    <location>
        <begin position="80"/>
        <end position="101"/>
    </location>
</feature>
<comment type="subcellular location">
    <subcellularLocation>
        <location evidence="1 7">Cell membrane</location>
        <topology evidence="1 7">Multi-pass membrane protein</topology>
    </subcellularLocation>
</comment>
<feature type="domain" description="ABC transmembrane type-1" evidence="8">
    <location>
        <begin position="76"/>
        <end position="278"/>
    </location>
</feature>
<evidence type="ECO:0000259" key="8">
    <source>
        <dbReference type="PROSITE" id="PS50928"/>
    </source>
</evidence>
<evidence type="ECO:0000313" key="9">
    <source>
        <dbReference type="EMBL" id="TFB24040.1"/>
    </source>
</evidence>
<evidence type="ECO:0000313" key="10">
    <source>
        <dbReference type="Proteomes" id="UP000297975"/>
    </source>
</evidence>
<keyword evidence="2 7" id="KW-0813">Transport</keyword>
<gene>
    <name evidence="9" type="ORF">E3U55_04300</name>
</gene>
<dbReference type="PANTHER" id="PTHR30465">
    <property type="entry name" value="INNER MEMBRANE ABC TRANSPORTER"/>
    <property type="match status" value="1"/>
</dbReference>
<dbReference type="CDD" id="cd06261">
    <property type="entry name" value="TM_PBP2"/>
    <property type="match status" value="1"/>
</dbReference>
<comment type="caution">
    <text evidence="9">The sequence shown here is derived from an EMBL/GenBank/DDBJ whole genome shotgun (WGS) entry which is preliminary data.</text>
</comment>
<dbReference type="InterPro" id="IPR000515">
    <property type="entry name" value="MetI-like"/>
</dbReference>
<dbReference type="SUPFAM" id="SSF161098">
    <property type="entry name" value="MetI-like"/>
    <property type="match status" value="1"/>
</dbReference>
<sequence length="288" mass="33070">MYRNLVTFSILILTVFFLASLPLSIVVSGGSLHINWAVAFEHISMFFKGVLSGKTFTYVEGEDRIQSFFADIPSHFVTSFLYLLIASLIAISFSLVLSIWVSLTQKEWIKDIIGLLSVIPDFIMIIFLQIFVVYIYEEYGIALSRVATRSSTEPAILLPLMVMVLIPLIYLIRSLSERSFDIMTEDYILSAKSKGIKKLHIIIHHVIRNILPFLKADLHKVLAIMMSNLFIVEYLFNINGLSAFIFNSYSYQFNLTVNTLFSLTIVYMLLYFCLIIFIKFLERVFAND</sequence>
<feature type="transmembrane region" description="Helical" evidence="7">
    <location>
        <begin position="221"/>
        <end position="246"/>
    </location>
</feature>
<keyword evidence="5 7" id="KW-1133">Transmembrane helix</keyword>
<dbReference type="OrthoDB" id="2958608at2"/>
<keyword evidence="4 7" id="KW-0812">Transmembrane</keyword>
<dbReference type="EMBL" id="SOPW01000003">
    <property type="protein sequence ID" value="TFB24040.1"/>
    <property type="molecule type" value="Genomic_DNA"/>
</dbReference>
<evidence type="ECO:0000256" key="1">
    <source>
        <dbReference type="ARBA" id="ARBA00004651"/>
    </source>
</evidence>
<protein>
    <submittedName>
        <fullName evidence="9">ABC transporter permease subunit</fullName>
    </submittedName>
</protein>
<proteinExistence type="inferred from homology"/>
<evidence type="ECO:0000256" key="4">
    <source>
        <dbReference type="ARBA" id="ARBA00022692"/>
    </source>
</evidence>
<dbReference type="GO" id="GO:0055085">
    <property type="term" value="P:transmembrane transport"/>
    <property type="evidence" value="ECO:0007669"/>
    <property type="project" value="InterPro"/>
</dbReference>
<feature type="transmembrane region" description="Helical" evidence="7">
    <location>
        <begin position="156"/>
        <end position="173"/>
    </location>
</feature>
<keyword evidence="6 7" id="KW-0472">Membrane</keyword>
<evidence type="ECO:0000256" key="7">
    <source>
        <dbReference type="RuleBase" id="RU363032"/>
    </source>
</evidence>
<evidence type="ECO:0000256" key="6">
    <source>
        <dbReference type="ARBA" id="ARBA00023136"/>
    </source>
</evidence>
<dbReference type="GO" id="GO:0005886">
    <property type="term" value="C:plasma membrane"/>
    <property type="evidence" value="ECO:0007669"/>
    <property type="project" value="UniProtKB-SubCell"/>
</dbReference>
<dbReference type="RefSeq" id="WP_134339098.1">
    <property type="nucleotide sequence ID" value="NZ_SOPW01000003.1"/>
</dbReference>
<accession>A0A4Y8ISY4</accession>
<dbReference type="InterPro" id="IPR035906">
    <property type="entry name" value="MetI-like_sf"/>
</dbReference>
<evidence type="ECO:0000256" key="5">
    <source>
        <dbReference type="ARBA" id="ARBA00022989"/>
    </source>
</evidence>
<dbReference type="Pfam" id="PF00528">
    <property type="entry name" value="BPD_transp_1"/>
    <property type="match status" value="1"/>
</dbReference>
<feature type="transmembrane region" description="Helical" evidence="7">
    <location>
        <begin position="113"/>
        <end position="136"/>
    </location>
</feature>
<keyword evidence="10" id="KW-1185">Reference proteome</keyword>
<feature type="transmembrane region" description="Helical" evidence="7">
    <location>
        <begin position="258"/>
        <end position="281"/>
    </location>
</feature>
<organism evidence="9 10">
    <name type="scientific">Filobacillus milosensis</name>
    <dbReference type="NCBI Taxonomy" id="94137"/>
    <lineage>
        <taxon>Bacteria</taxon>
        <taxon>Bacillati</taxon>
        <taxon>Bacillota</taxon>
        <taxon>Bacilli</taxon>
        <taxon>Bacillales</taxon>
        <taxon>Bacillaceae</taxon>
        <taxon>Filobacillus</taxon>
    </lineage>
</organism>
<dbReference type="PANTHER" id="PTHR30465:SF44">
    <property type="entry name" value="ABC-TYPE DIPEPTIDE_OLIGOPEPTIDE TRANSPORT SYSTEM, PERMEASE COMPONENT"/>
    <property type="match status" value="1"/>
</dbReference>